<dbReference type="Gene3D" id="3.40.50.720">
    <property type="entry name" value="NAD(P)-binding Rossmann-like Domain"/>
    <property type="match status" value="1"/>
</dbReference>
<dbReference type="InterPro" id="IPR002347">
    <property type="entry name" value="SDR_fam"/>
</dbReference>
<proteinExistence type="inferred from homology"/>
<dbReference type="Pfam" id="PF13561">
    <property type="entry name" value="adh_short_C2"/>
    <property type="match status" value="1"/>
</dbReference>
<dbReference type="InterPro" id="IPR020904">
    <property type="entry name" value="Sc_DH/Rdtase_CS"/>
</dbReference>
<dbReference type="KEGG" id="nfn:NFRAN_1704"/>
<dbReference type="PRINTS" id="PR00081">
    <property type="entry name" value="GDHRDH"/>
</dbReference>
<dbReference type="GO" id="GO:0016616">
    <property type="term" value="F:oxidoreductase activity, acting on the CH-OH group of donors, NAD or NADP as acceptor"/>
    <property type="evidence" value="ECO:0007669"/>
    <property type="project" value="TreeGrafter"/>
</dbReference>
<dbReference type="PROSITE" id="PS00061">
    <property type="entry name" value="ADH_SHORT"/>
    <property type="match status" value="1"/>
</dbReference>
<dbReference type="OrthoDB" id="24596at2157"/>
<dbReference type="PANTHER" id="PTHR42760">
    <property type="entry name" value="SHORT-CHAIN DEHYDROGENASES/REDUCTASES FAMILY MEMBER"/>
    <property type="match status" value="1"/>
</dbReference>
<dbReference type="InterPro" id="IPR036291">
    <property type="entry name" value="NAD(P)-bd_dom_sf"/>
</dbReference>
<evidence type="ECO:0000256" key="2">
    <source>
        <dbReference type="ARBA" id="ARBA00023002"/>
    </source>
</evidence>
<dbReference type="EMBL" id="LR216287">
    <property type="protein sequence ID" value="VFJ14026.1"/>
    <property type="molecule type" value="Genomic_DNA"/>
</dbReference>
<keyword evidence="2" id="KW-0560">Oxidoreductase</keyword>
<dbReference type="FunFam" id="3.40.50.720:FF:000084">
    <property type="entry name" value="Short-chain dehydrogenase reductase"/>
    <property type="match status" value="1"/>
</dbReference>
<organism evidence="3 4">
    <name type="scientific">Candidatus Nitrosocosmicus franklandianus</name>
    <dbReference type="NCBI Taxonomy" id="1798806"/>
    <lineage>
        <taxon>Archaea</taxon>
        <taxon>Nitrososphaerota</taxon>
        <taxon>Nitrososphaeria</taxon>
        <taxon>Nitrososphaerales</taxon>
        <taxon>Nitrososphaeraceae</taxon>
        <taxon>Candidatus Nitrosocosmicus</taxon>
    </lineage>
</organism>
<dbReference type="NCBIfam" id="NF005559">
    <property type="entry name" value="PRK07231.1"/>
    <property type="match status" value="1"/>
</dbReference>
<dbReference type="Proteomes" id="UP000294299">
    <property type="component" value="Chromosome NFRAN"/>
</dbReference>
<gene>
    <name evidence="3" type="ORF">NFRAN_1704</name>
</gene>
<evidence type="ECO:0000256" key="1">
    <source>
        <dbReference type="ARBA" id="ARBA00006484"/>
    </source>
</evidence>
<dbReference type="CDD" id="cd05233">
    <property type="entry name" value="SDR_c"/>
    <property type="match status" value="1"/>
</dbReference>
<dbReference type="RefSeq" id="WP_134484177.1">
    <property type="nucleotide sequence ID" value="NZ_LR216287.1"/>
</dbReference>
<dbReference type="AlphaFoldDB" id="A0A484IGE1"/>
<sequence length="252" mass="27411">MKLDGRVAIITGASGGIGKSAAKKMLEEGSKVVLVSRDKNRLKKVVEDIGRSDNLIYAAADVSHESEVLSVIEQTLTAFDKIDILINCAAIINDPTPFHLMTEDQWSNLINVNLKGTFQPIKAVIPIMMEQKSGNIVNISSLLGMRAIPKVPFSVYGVTKAGIIMLTKSIAVEYGQYNIRCNCIAPSTIRSPIMEPYLQDENAKRMLEGSFPLKRIGEPEDVSNAILFLVSEDSNWITGSVMALDGGISAKL</sequence>
<evidence type="ECO:0000313" key="4">
    <source>
        <dbReference type="Proteomes" id="UP000294299"/>
    </source>
</evidence>
<protein>
    <submittedName>
        <fullName evidence="3">3-oxoacyl-[acyl-carrier-protein] reductase</fullName>
    </submittedName>
</protein>
<accession>A0A484IGE1</accession>
<name>A0A484IGE1_9ARCH</name>
<dbReference type="GeneID" id="39421028"/>
<evidence type="ECO:0000313" key="3">
    <source>
        <dbReference type="EMBL" id="VFJ14026.1"/>
    </source>
</evidence>
<reference evidence="3 4" key="1">
    <citation type="submission" date="2019-02" db="EMBL/GenBank/DDBJ databases">
        <authorList>
            <person name="Lehtovirta-Morley E L."/>
        </authorList>
    </citation>
    <scope>NUCLEOTIDE SEQUENCE [LARGE SCALE GENOMIC DNA]</scope>
    <source>
        <strain evidence="3">NFRAN1</strain>
    </source>
</reference>
<dbReference type="PANTHER" id="PTHR42760:SF115">
    <property type="entry name" value="3-OXOACYL-[ACYL-CARRIER-PROTEIN] REDUCTASE FABG"/>
    <property type="match status" value="1"/>
</dbReference>
<dbReference type="PRINTS" id="PR00080">
    <property type="entry name" value="SDRFAMILY"/>
</dbReference>
<dbReference type="SUPFAM" id="SSF51735">
    <property type="entry name" value="NAD(P)-binding Rossmann-fold domains"/>
    <property type="match status" value="1"/>
</dbReference>
<comment type="similarity">
    <text evidence="1">Belongs to the short-chain dehydrogenases/reductases (SDR) family.</text>
</comment>
<keyword evidence="4" id="KW-1185">Reference proteome</keyword>